<dbReference type="GO" id="GO:0005829">
    <property type="term" value="C:cytosol"/>
    <property type="evidence" value="ECO:0007669"/>
    <property type="project" value="TreeGrafter"/>
</dbReference>
<evidence type="ECO:0000256" key="1">
    <source>
        <dbReference type="ARBA" id="ARBA00004496"/>
    </source>
</evidence>
<feature type="domain" description="Cystatin" evidence="9">
    <location>
        <begin position="7"/>
        <end position="105"/>
    </location>
</feature>
<dbReference type="Pfam" id="PF00031">
    <property type="entry name" value="Cystatin"/>
    <property type="match status" value="1"/>
</dbReference>
<dbReference type="AlphaFoldDB" id="A0AAD9BNY1"/>
<dbReference type="PANTHER" id="PTHR11414">
    <property type="entry name" value="CYSTATIN FAMILY MEMBER"/>
    <property type="match status" value="1"/>
</dbReference>
<comment type="caution">
    <text evidence="10">The sequence shown here is derived from an EMBL/GenBank/DDBJ whole genome shotgun (WGS) entry which is preliminary data.</text>
</comment>
<evidence type="ECO:0000256" key="7">
    <source>
        <dbReference type="ARBA" id="ARBA00040677"/>
    </source>
</evidence>
<reference evidence="10" key="1">
    <citation type="submission" date="2023-04" db="EMBL/GenBank/DDBJ databases">
        <title>Chromosome-level genome of Chaenocephalus aceratus.</title>
        <authorList>
            <person name="Park H."/>
        </authorList>
    </citation>
    <scope>NUCLEOTIDE SEQUENCE</scope>
    <source>
        <strain evidence="10">DE</strain>
        <tissue evidence="10">Muscle</tissue>
    </source>
</reference>
<keyword evidence="3" id="KW-0963">Cytoplasm</keyword>
<dbReference type="FunFam" id="3.10.450.10:FF:000001">
    <property type="entry name" value="Cystatin-A"/>
    <property type="match status" value="1"/>
</dbReference>
<dbReference type="Proteomes" id="UP001228049">
    <property type="component" value="Unassembled WGS sequence"/>
</dbReference>
<dbReference type="GO" id="GO:0002376">
    <property type="term" value="P:immune system process"/>
    <property type="evidence" value="ECO:0007669"/>
    <property type="project" value="UniProtKB-KW"/>
</dbReference>
<gene>
    <name evidence="10" type="ORF">KUDE01_031554</name>
</gene>
<dbReference type="EMBL" id="JASDAP010000021">
    <property type="protein sequence ID" value="KAK1885359.1"/>
    <property type="molecule type" value="Genomic_DNA"/>
</dbReference>
<proteinExistence type="inferred from homology"/>
<comment type="similarity">
    <text evidence="2">Belongs to the cystatin family.</text>
</comment>
<evidence type="ECO:0000256" key="2">
    <source>
        <dbReference type="ARBA" id="ARBA00009403"/>
    </source>
</evidence>
<dbReference type="Gene3D" id="3.10.450.10">
    <property type="match status" value="1"/>
</dbReference>
<dbReference type="GO" id="GO:0004869">
    <property type="term" value="F:cysteine-type endopeptidase inhibitor activity"/>
    <property type="evidence" value="ECO:0007669"/>
    <property type="project" value="UniProtKB-KW"/>
</dbReference>
<evidence type="ECO:0000256" key="6">
    <source>
        <dbReference type="ARBA" id="ARBA00022859"/>
    </source>
</evidence>
<keyword evidence="6" id="KW-0391">Immunity</keyword>
<keyword evidence="11" id="KW-1185">Reference proteome</keyword>
<dbReference type="InterPro" id="IPR001713">
    <property type="entry name" value="Prot_inh_stefin"/>
</dbReference>
<dbReference type="SUPFAM" id="SSF54403">
    <property type="entry name" value="Cystatin/monellin"/>
    <property type="match status" value="1"/>
</dbReference>
<protein>
    <recommendedName>
        <fullName evidence="7">Cystatin-B</fullName>
    </recommendedName>
    <alternativeName>
        <fullName evidence="8">Stefin-B</fullName>
    </alternativeName>
</protein>
<evidence type="ECO:0000313" key="10">
    <source>
        <dbReference type="EMBL" id="KAK1885359.1"/>
    </source>
</evidence>
<dbReference type="GO" id="GO:0071220">
    <property type="term" value="P:cellular response to bacterial lipoprotein"/>
    <property type="evidence" value="ECO:0007669"/>
    <property type="project" value="UniProtKB-ARBA"/>
</dbReference>
<evidence type="ECO:0000256" key="8">
    <source>
        <dbReference type="ARBA" id="ARBA00041437"/>
    </source>
</evidence>
<accession>A0AAD9BNY1</accession>
<dbReference type="PANTHER" id="PTHR11414:SF21">
    <property type="entry name" value="CYSTATIN 14A, TANDEM DUPLICATE 1-RELATED"/>
    <property type="match status" value="1"/>
</dbReference>
<sequence>MSCGNEMMCGGMSDVPTEADEKIQTICDGVKADAEEKACKKYEVFKAKSYTSQVVAGTNYFIKVHVGGEDHVHLCVHVSLPHAGSVTELHDIQPGKSHSDPITFF</sequence>
<dbReference type="PRINTS" id="PR00295">
    <property type="entry name" value="STEFINA"/>
</dbReference>
<evidence type="ECO:0000256" key="5">
    <source>
        <dbReference type="ARBA" id="ARBA00022704"/>
    </source>
</evidence>
<keyword evidence="4" id="KW-0646">Protease inhibitor</keyword>
<keyword evidence="5" id="KW-0789">Thiol protease inhibitor</keyword>
<dbReference type="InterPro" id="IPR000010">
    <property type="entry name" value="Cystatin_dom"/>
</dbReference>
<dbReference type="SMART" id="SM00043">
    <property type="entry name" value="CY"/>
    <property type="match status" value="1"/>
</dbReference>
<dbReference type="CDD" id="cd00042">
    <property type="entry name" value="CY"/>
    <property type="match status" value="1"/>
</dbReference>
<evidence type="ECO:0000256" key="3">
    <source>
        <dbReference type="ARBA" id="ARBA00022490"/>
    </source>
</evidence>
<evidence type="ECO:0000259" key="9">
    <source>
        <dbReference type="SMART" id="SM00043"/>
    </source>
</evidence>
<dbReference type="InterPro" id="IPR046350">
    <property type="entry name" value="Cystatin_sf"/>
</dbReference>
<organism evidence="10 11">
    <name type="scientific">Dissostichus eleginoides</name>
    <name type="common">Patagonian toothfish</name>
    <name type="synonym">Dissostichus amissus</name>
    <dbReference type="NCBI Taxonomy" id="100907"/>
    <lineage>
        <taxon>Eukaryota</taxon>
        <taxon>Metazoa</taxon>
        <taxon>Chordata</taxon>
        <taxon>Craniata</taxon>
        <taxon>Vertebrata</taxon>
        <taxon>Euteleostomi</taxon>
        <taxon>Actinopterygii</taxon>
        <taxon>Neopterygii</taxon>
        <taxon>Teleostei</taxon>
        <taxon>Neoteleostei</taxon>
        <taxon>Acanthomorphata</taxon>
        <taxon>Eupercaria</taxon>
        <taxon>Perciformes</taxon>
        <taxon>Notothenioidei</taxon>
        <taxon>Nototheniidae</taxon>
        <taxon>Dissostichus</taxon>
    </lineage>
</organism>
<name>A0AAD9BNY1_DISEL</name>
<dbReference type="InterPro" id="IPR018073">
    <property type="entry name" value="Prot_inh_cystat_CS"/>
</dbReference>
<evidence type="ECO:0000313" key="11">
    <source>
        <dbReference type="Proteomes" id="UP001228049"/>
    </source>
</evidence>
<comment type="subcellular location">
    <subcellularLocation>
        <location evidence="1">Cytoplasm</location>
    </subcellularLocation>
</comment>
<evidence type="ECO:0000256" key="4">
    <source>
        <dbReference type="ARBA" id="ARBA00022690"/>
    </source>
</evidence>
<dbReference type="PROSITE" id="PS00287">
    <property type="entry name" value="CYSTATIN"/>
    <property type="match status" value="1"/>
</dbReference>